<evidence type="ECO:0000256" key="1">
    <source>
        <dbReference type="ARBA" id="ARBA00004496"/>
    </source>
</evidence>
<comment type="similarity">
    <text evidence="3 13">Belongs to the eukaryotic PMM family.</text>
</comment>
<feature type="binding site" evidence="11">
    <location>
        <position position="123"/>
    </location>
    <ligand>
        <name>alpha-D-mannose 1-phosphate</name>
        <dbReference type="ChEBI" id="CHEBI:58409"/>
    </ligand>
</feature>
<dbReference type="InterPro" id="IPR043169">
    <property type="entry name" value="PMM_cap"/>
</dbReference>
<dbReference type="GO" id="GO:0046872">
    <property type="term" value="F:metal ion binding"/>
    <property type="evidence" value="ECO:0007669"/>
    <property type="project" value="UniProtKB-KW"/>
</dbReference>
<dbReference type="GO" id="GO:0009298">
    <property type="term" value="P:GDP-mannose biosynthetic process"/>
    <property type="evidence" value="ECO:0007669"/>
    <property type="project" value="UniProtKB-UniPathway"/>
</dbReference>
<evidence type="ECO:0000256" key="11">
    <source>
        <dbReference type="PIRSR" id="PIRSR605002-2"/>
    </source>
</evidence>
<sequence length="256" mass="29828">MARDEKTIFLFDVDGTLSESRASMTEKMREMLKKLKKKVHIGFVGGSDLEKQREQIGDDLLELFEYGFPENGVSFYKNGTLKSQEKIINVLGEKFYKEFVGFVLEYLSKMDIPIKRGNFIEYRNSMINISPIGRNCSREERKEFFELDKKEKFRKSMVAAMRERFKNSCLVFSIGGQISIDCFPKGWDKTYCLRHIRDEGIKNVYFFGDMTMEGGNDYEIFNHQDVHGVTVENPDDTYRKVSQKLKEIGLGDLNED</sequence>
<comment type="pathway">
    <text evidence="2 13">Nucleotide-sugar biosynthesis; GDP-alpha-D-mannose biosynthesis; alpha-D-mannose 1-phosphate from D-fructose 6-phosphate: step 2/2.</text>
</comment>
<comment type="catalytic activity">
    <reaction evidence="13">
        <text>alpha-D-mannose 1-phosphate = D-mannose 6-phosphate</text>
        <dbReference type="Rhea" id="RHEA:11140"/>
        <dbReference type="ChEBI" id="CHEBI:58409"/>
        <dbReference type="ChEBI" id="CHEBI:58735"/>
        <dbReference type="EC" id="5.4.2.8"/>
    </reaction>
</comment>
<dbReference type="SUPFAM" id="SSF56784">
    <property type="entry name" value="HAD-like"/>
    <property type="match status" value="1"/>
</dbReference>
<keyword evidence="6 13" id="KW-0963">Cytoplasm</keyword>
<keyword evidence="9 13" id="KW-0413">Isomerase</keyword>
<dbReference type="GO" id="GO:0005829">
    <property type="term" value="C:cytosol"/>
    <property type="evidence" value="ECO:0007669"/>
    <property type="project" value="TreeGrafter"/>
</dbReference>
<reference evidence="14" key="1">
    <citation type="submission" date="2011-05" db="EMBL/GenBank/DDBJ databases">
        <title>Acquisition of an animal gene by microsporidian intracellular parasites.</title>
        <authorList>
            <person name="Selman M."/>
            <person name="Pombert J.-F."/>
            <person name="Solter L."/>
            <person name="Farinelli L."/>
            <person name="Weiss L."/>
            <person name="Keeling P."/>
            <person name="Corradi N."/>
        </authorList>
    </citation>
    <scope>NUCLEOTIDE SEQUENCE</scope>
</reference>
<feature type="binding site" evidence="12">
    <location>
        <position position="12"/>
    </location>
    <ligand>
        <name>Mg(2+)</name>
        <dbReference type="ChEBI" id="CHEBI:18420"/>
        <label>1</label>
    </ligand>
</feature>
<feature type="binding site" evidence="11">
    <location>
        <position position="134"/>
    </location>
    <ligand>
        <name>alpha-D-mannose 1-phosphate</name>
        <dbReference type="ChEBI" id="CHEBI:58409"/>
    </ligand>
</feature>
<evidence type="ECO:0000256" key="6">
    <source>
        <dbReference type="ARBA" id="ARBA00022490"/>
    </source>
</evidence>
<organism evidence="14">
    <name type="scientific">Encephalitozoon romaleae</name>
    <dbReference type="NCBI Taxonomy" id="571949"/>
    <lineage>
        <taxon>Eukaryota</taxon>
        <taxon>Fungi</taxon>
        <taxon>Fungi incertae sedis</taxon>
        <taxon>Microsporidia</taxon>
        <taxon>Unikaryonidae</taxon>
        <taxon>Encephalitozoon</taxon>
    </lineage>
</organism>
<dbReference type="UniPathway" id="UPA00126">
    <property type="reaction ID" value="UER00424"/>
</dbReference>
<name>F8V7H9_9MICR</name>
<dbReference type="InterPro" id="IPR023214">
    <property type="entry name" value="HAD_sf"/>
</dbReference>
<evidence type="ECO:0000256" key="5">
    <source>
        <dbReference type="ARBA" id="ARBA00012730"/>
    </source>
</evidence>
<dbReference type="SFLD" id="SFLDF00445">
    <property type="entry name" value="alpha-phosphomannomutase"/>
    <property type="match status" value="1"/>
</dbReference>
<dbReference type="Gene3D" id="3.40.50.1000">
    <property type="entry name" value="HAD superfamily/HAD-like"/>
    <property type="match status" value="1"/>
</dbReference>
<feature type="binding site" evidence="11">
    <location>
        <position position="21"/>
    </location>
    <ligand>
        <name>alpha-D-mannose 1-phosphate</name>
        <dbReference type="ChEBI" id="CHEBI:58409"/>
    </ligand>
</feature>
<dbReference type="PANTHER" id="PTHR10466">
    <property type="entry name" value="PHOSPHOMANNOMUTASE"/>
    <property type="match status" value="1"/>
</dbReference>
<feature type="binding site" evidence="12">
    <location>
        <position position="221"/>
    </location>
    <ligand>
        <name>Mg(2+)</name>
        <dbReference type="ChEBI" id="CHEBI:18420"/>
        <label>1</label>
    </ligand>
</feature>
<dbReference type="VEuPathDB" id="MicrosporidiaDB:EROM_050220"/>
<dbReference type="SFLD" id="SFLDS00003">
    <property type="entry name" value="Haloacid_Dehalogenase"/>
    <property type="match status" value="1"/>
</dbReference>
<comment type="cofactor">
    <cofactor evidence="12">
        <name>Mg(2+)</name>
        <dbReference type="ChEBI" id="CHEBI:18420"/>
    </cofactor>
</comment>
<dbReference type="NCBIfam" id="TIGR01484">
    <property type="entry name" value="HAD-SF-IIB"/>
    <property type="match status" value="1"/>
</dbReference>
<evidence type="ECO:0000256" key="8">
    <source>
        <dbReference type="ARBA" id="ARBA00022842"/>
    </source>
</evidence>
<dbReference type="CDD" id="cd02585">
    <property type="entry name" value="HAD_PMM"/>
    <property type="match status" value="1"/>
</dbReference>
<feature type="binding site" evidence="11">
    <location>
        <position position="179"/>
    </location>
    <ligand>
        <name>alpha-D-mannose 1-phosphate</name>
        <dbReference type="ChEBI" id="CHEBI:58409"/>
    </ligand>
</feature>
<dbReference type="SFLD" id="SFLDG01143">
    <property type="entry name" value="C2.B.3:_Phosphomannomutase_Lik"/>
    <property type="match status" value="1"/>
</dbReference>
<comment type="subunit">
    <text evidence="4 13">Homodimer.</text>
</comment>
<feature type="binding site" evidence="12">
    <location>
        <position position="209"/>
    </location>
    <ligand>
        <name>Mg(2+)</name>
        <dbReference type="ChEBI" id="CHEBI:18420"/>
        <label>1</label>
    </ligand>
</feature>
<evidence type="ECO:0000256" key="9">
    <source>
        <dbReference type="ARBA" id="ARBA00023235"/>
    </source>
</evidence>
<protein>
    <recommendedName>
        <fullName evidence="5 13">Phosphomannomutase</fullName>
        <ecNumber evidence="5 13">5.4.2.8</ecNumber>
    </recommendedName>
</protein>
<dbReference type="FunFam" id="3.30.1240.20:FF:000001">
    <property type="entry name" value="Phosphomannomutase"/>
    <property type="match status" value="1"/>
</dbReference>
<proteinExistence type="inferred from homology"/>
<dbReference type="InterPro" id="IPR036412">
    <property type="entry name" value="HAD-like_sf"/>
</dbReference>
<feature type="active site" description="Proton donor/acceptor" evidence="10">
    <location>
        <position position="14"/>
    </location>
</feature>
<feature type="binding site" evidence="11">
    <location>
        <position position="141"/>
    </location>
    <ligand>
        <name>alpha-D-mannose 1-phosphate</name>
        <dbReference type="ChEBI" id="CHEBI:58409"/>
    </ligand>
</feature>
<dbReference type="SFLD" id="SFLDG01140">
    <property type="entry name" value="C2.B:_Phosphomannomutase_and_P"/>
    <property type="match status" value="1"/>
</dbReference>
<evidence type="ECO:0000256" key="7">
    <source>
        <dbReference type="ARBA" id="ARBA00022723"/>
    </source>
</evidence>
<feature type="binding site" evidence="12">
    <location>
        <position position="14"/>
    </location>
    <ligand>
        <name>Mg(2+)</name>
        <dbReference type="ChEBI" id="CHEBI:18420"/>
        <label>1</label>
    </ligand>
</feature>
<dbReference type="GO" id="GO:0006487">
    <property type="term" value="P:protein N-linked glycosylation"/>
    <property type="evidence" value="ECO:0007669"/>
    <property type="project" value="TreeGrafter"/>
</dbReference>
<dbReference type="InterPro" id="IPR005002">
    <property type="entry name" value="PMM"/>
</dbReference>
<dbReference type="PANTHER" id="PTHR10466:SF0">
    <property type="entry name" value="PHOSPHOMANNOMUTASE"/>
    <property type="match status" value="1"/>
</dbReference>
<comment type="subcellular location">
    <subcellularLocation>
        <location evidence="1 13">Cytoplasm</location>
    </subcellularLocation>
</comment>
<evidence type="ECO:0000256" key="4">
    <source>
        <dbReference type="ARBA" id="ARBA00011738"/>
    </source>
</evidence>
<dbReference type="EMBL" id="JN039381">
    <property type="protein sequence ID" value="AEI69241.1"/>
    <property type="molecule type" value="Genomic_DNA"/>
</dbReference>
<feature type="active site" description="Nucleophile" evidence="10">
    <location>
        <position position="12"/>
    </location>
</feature>
<accession>F8V7H9</accession>
<evidence type="ECO:0000256" key="10">
    <source>
        <dbReference type="PIRSR" id="PIRSR605002-1"/>
    </source>
</evidence>
<feature type="non-terminal residue" evidence="14">
    <location>
        <position position="256"/>
    </location>
</feature>
<evidence type="ECO:0000256" key="2">
    <source>
        <dbReference type="ARBA" id="ARBA00004699"/>
    </source>
</evidence>
<dbReference type="InterPro" id="IPR006379">
    <property type="entry name" value="HAD-SF_hydro_IIB"/>
</dbReference>
<comment type="function">
    <text evidence="13">Involved in the synthesis of the GDP-mannose and dolichol-phosphate-mannose required for a number of critical mannosyl transfer reactions.</text>
</comment>
<gene>
    <name evidence="14" type="ORF">95175302</name>
</gene>
<feature type="binding site" evidence="11">
    <location>
        <position position="181"/>
    </location>
    <ligand>
        <name>alpha-D-mannose 1-phosphate</name>
        <dbReference type="ChEBI" id="CHEBI:58409"/>
    </ligand>
</feature>
<dbReference type="EC" id="5.4.2.8" evidence="5 13"/>
<evidence type="ECO:0000256" key="13">
    <source>
        <dbReference type="RuleBase" id="RU361118"/>
    </source>
</evidence>
<keyword evidence="7 12" id="KW-0479">Metal-binding</keyword>
<evidence type="ECO:0000313" key="14">
    <source>
        <dbReference type="EMBL" id="AEI69241.1"/>
    </source>
</evidence>
<dbReference type="Pfam" id="PF03332">
    <property type="entry name" value="PMM"/>
    <property type="match status" value="1"/>
</dbReference>
<evidence type="ECO:0000256" key="12">
    <source>
        <dbReference type="PIRSR" id="PIRSR605002-3"/>
    </source>
</evidence>
<dbReference type="AlphaFoldDB" id="F8V7H9"/>
<dbReference type="Gene3D" id="3.30.1240.20">
    <property type="match status" value="1"/>
</dbReference>
<keyword evidence="8 12" id="KW-0460">Magnesium</keyword>
<dbReference type="GO" id="GO:0006013">
    <property type="term" value="P:mannose metabolic process"/>
    <property type="evidence" value="ECO:0007669"/>
    <property type="project" value="TreeGrafter"/>
</dbReference>
<dbReference type="GO" id="GO:0004615">
    <property type="term" value="F:phosphomannomutase activity"/>
    <property type="evidence" value="ECO:0007669"/>
    <property type="project" value="UniProtKB-EC"/>
</dbReference>
<evidence type="ECO:0000256" key="3">
    <source>
        <dbReference type="ARBA" id="ARBA00009736"/>
    </source>
</evidence>